<dbReference type="PRINTS" id="PR00062">
    <property type="entry name" value="RIBOSOMALL20"/>
</dbReference>
<evidence type="ECO:0000256" key="6">
    <source>
        <dbReference type="HAMAP-Rule" id="MF_00382"/>
    </source>
</evidence>
<dbReference type="HAMAP" id="MF_00382">
    <property type="entry name" value="Ribosomal_bL20"/>
    <property type="match status" value="1"/>
</dbReference>
<dbReference type="InterPro" id="IPR035566">
    <property type="entry name" value="Ribosomal_protein_bL20_C"/>
</dbReference>
<dbReference type="Gene3D" id="6.10.160.10">
    <property type="match status" value="1"/>
</dbReference>
<evidence type="ECO:0000256" key="4">
    <source>
        <dbReference type="ARBA" id="ARBA00024775"/>
    </source>
</evidence>
<gene>
    <name evidence="6" type="primary">rplT</name>
    <name evidence="8" type="ORF">NPRO_16120</name>
</gene>
<dbReference type="PANTHER" id="PTHR10986">
    <property type="entry name" value="39S RIBOSOMAL PROTEIN L20"/>
    <property type="match status" value="1"/>
</dbReference>
<sequence length="115" mass="13453">MARVKRGLMRHKRHKKVIASASGYWGRKKNVFRRANEQVMKSGQYAFRDRRARKRQFRRLWITRITAACRLCDIKYSDLIHGLTTKGIAVDRKQLSELAINDMDAFKKLAQTATS</sequence>
<evidence type="ECO:0000256" key="2">
    <source>
        <dbReference type="ARBA" id="ARBA00022980"/>
    </source>
</evidence>
<dbReference type="NCBIfam" id="TIGR01032">
    <property type="entry name" value="rplT_bact"/>
    <property type="match status" value="1"/>
</dbReference>
<keyword evidence="2 6" id="KW-0689">Ribosomal protein</keyword>
<organism evidence="8 9">
    <name type="scientific">Candidatus Nitrosymbiomonas proteolyticus</name>
    <dbReference type="NCBI Taxonomy" id="2608984"/>
    <lineage>
        <taxon>Bacteria</taxon>
        <taxon>Bacillati</taxon>
        <taxon>Armatimonadota</taxon>
        <taxon>Armatimonadota incertae sedis</taxon>
        <taxon>Candidatus Nitrosymbiomonas</taxon>
    </lineage>
</organism>
<dbReference type="EMBL" id="AP021858">
    <property type="protein sequence ID" value="BBO24017.1"/>
    <property type="molecule type" value="Genomic_DNA"/>
</dbReference>
<dbReference type="InterPro" id="IPR005813">
    <property type="entry name" value="Ribosomal_bL20"/>
</dbReference>
<protein>
    <recommendedName>
        <fullName evidence="5 6">Large ribosomal subunit protein bL20</fullName>
    </recommendedName>
</protein>
<dbReference type="FunFam" id="1.10.1900.20:FF:000001">
    <property type="entry name" value="50S ribosomal protein L20"/>
    <property type="match status" value="1"/>
</dbReference>
<dbReference type="GO" id="GO:0003735">
    <property type="term" value="F:structural constituent of ribosome"/>
    <property type="evidence" value="ECO:0007669"/>
    <property type="project" value="InterPro"/>
</dbReference>
<dbReference type="SUPFAM" id="SSF74731">
    <property type="entry name" value="Ribosomal protein L20"/>
    <property type="match status" value="1"/>
</dbReference>
<dbReference type="AlphaFoldDB" id="A0A809S547"/>
<dbReference type="GO" id="GO:0000027">
    <property type="term" value="P:ribosomal large subunit assembly"/>
    <property type="evidence" value="ECO:0007669"/>
    <property type="project" value="UniProtKB-UniRule"/>
</dbReference>
<comment type="similarity">
    <text evidence="1 6 7">Belongs to the bacterial ribosomal protein bL20 family.</text>
</comment>
<dbReference type="GO" id="GO:0006412">
    <property type="term" value="P:translation"/>
    <property type="evidence" value="ECO:0007669"/>
    <property type="project" value="InterPro"/>
</dbReference>
<accession>A0A809S547</accession>
<evidence type="ECO:0000313" key="9">
    <source>
        <dbReference type="Proteomes" id="UP000662873"/>
    </source>
</evidence>
<comment type="function">
    <text evidence="4 6 7">Binds directly to 23S ribosomal RNA and is necessary for the in vitro assembly process of the 50S ribosomal subunit. It is not involved in the protein synthesizing functions of that subunit.</text>
</comment>
<keyword evidence="6 7" id="KW-0699">rRNA-binding</keyword>
<dbReference type="KEGG" id="npy:NPRO_16120"/>
<evidence type="ECO:0000256" key="5">
    <source>
        <dbReference type="ARBA" id="ARBA00035172"/>
    </source>
</evidence>
<evidence type="ECO:0000313" key="8">
    <source>
        <dbReference type="EMBL" id="BBO24017.1"/>
    </source>
</evidence>
<dbReference type="Proteomes" id="UP000662873">
    <property type="component" value="Chromosome"/>
</dbReference>
<dbReference type="Pfam" id="PF00453">
    <property type="entry name" value="Ribosomal_L20"/>
    <property type="match status" value="1"/>
</dbReference>
<dbReference type="GO" id="GO:0019843">
    <property type="term" value="F:rRNA binding"/>
    <property type="evidence" value="ECO:0007669"/>
    <property type="project" value="UniProtKB-UniRule"/>
</dbReference>
<evidence type="ECO:0000256" key="7">
    <source>
        <dbReference type="RuleBase" id="RU000560"/>
    </source>
</evidence>
<evidence type="ECO:0000256" key="1">
    <source>
        <dbReference type="ARBA" id="ARBA00007698"/>
    </source>
</evidence>
<name>A0A809S547_9BACT</name>
<dbReference type="Gene3D" id="1.10.1900.20">
    <property type="entry name" value="Ribosomal protein L20"/>
    <property type="match status" value="1"/>
</dbReference>
<dbReference type="CDD" id="cd07026">
    <property type="entry name" value="Ribosomal_L20"/>
    <property type="match status" value="1"/>
</dbReference>
<reference evidence="8" key="1">
    <citation type="journal article" name="DNA Res.">
        <title>The physiological potential of anammox bacteria as revealed by their core genome structure.</title>
        <authorList>
            <person name="Okubo T."/>
            <person name="Toyoda A."/>
            <person name="Fukuhara K."/>
            <person name="Uchiyama I."/>
            <person name="Harigaya Y."/>
            <person name="Kuroiwa M."/>
            <person name="Suzuki T."/>
            <person name="Murakami Y."/>
            <person name="Suwa Y."/>
            <person name="Takami H."/>
        </authorList>
    </citation>
    <scope>NUCLEOTIDE SEQUENCE</scope>
    <source>
        <strain evidence="8">317325-2</strain>
    </source>
</reference>
<keyword evidence="3 6" id="KW-0687">Ribonucleoprotein</keyword>
<evidence type="ECO:0000256" key="3">
    <source>
        <dbReference type="ARBA" id="ARBA00023274"/>
    </source>
</evidence>
<keyword evidence="6 7" id="KW-0694">RNA-binding</keyword>
<dbReference type="GO" id="GO:0005840">
    <property type="term" value="C:ribosome"/>
    <property type="evidence" value="ECO:0007669"/>
    <property type="project" value="UniProtKB-KW"/>
</dbReference>
<proteinExistence type="inferred from homology"/>
<dbReference type="GO" id="GO:1990904">
    <property type="term" value="C:ribonucleoprotein complex"/>
    <property type="evidence" value="ECO:0007669"/>
    <property type="project" value="UniProtKB-KW"/>
</dbReference>